<gene>
    <name evidence="1" type="ORF">ET471_08150</name>
</gene>
<sequence>MNTSAAPTSMTSERAELERLERAHFHDGTATREDVERARAAYIATYRPMSLSADIGSNVSDRLHQVHNHGPEDAAGLACHELRMPDGTLRGQCMRPTTREG</sequence>
<proteinExistence type="predicted"/>
<keyword evidence="2" id="KW-1185">Reference proteome</keyword>
<reference evidence="1 2" key="1">
    <citation type="submission" date="2019-01" db="EMBL/GenBank/DDBJ databases">
        <title>Genome sequencing of strain FW10M-9.</title>
        <authorList>
            <person name="Heo J."/>
            <person name="Kim S.-J."/>
            <person name="Kim J.-S."/>
            <person name="Hong S.-B."/>
            <person name="Kwon S.-W."/>
        </authorList>
    </citation>
    <scope>NUCLEOTIDE SEQUENCE [LARGE SCALE GENOMIC DNA]</scope>
    <source>
        <strain evidence="1 2">FW10M-9</strain>
    </source>
</reference>
<dbReference type="AlphaFoldDB" id="A0A4P6F3V7"/>
<dbReference type="EMBL" id="CP035493">
    <property type="protein sequence ID" value="QAY70006.1"/>
    <property type="molecule type" value="Genomic_DNA"/>
</dbReference>
<evidence type="ECO:0000313" key="2">
    <source>
        <dbReference type="Proteomes" id="UP000292118"/>
    </source>
</evidence>
<protein>
    <submittedName>
        <fullName evidence="1">Uncharacterized protein</fullName>
    </submittedName>
</protein>
<evidence type="ECO:0000313" key="1">
    <source>
        <dbReference type="EMBL" id="QAY70006.1"/>
    </source>
</evidence>
<name>A0A4P6F3V7_9MICO</name>
<dbReference type="Proteomes" id="UP000292118">
    <property type="component" value="Chromosome"/>
</dbReference>
<organism evidence="1 2">
    <name type="scientific">Xylanimonas protaetiae</name>
    <dbReference type="NCBI Taxonomy" id="2509457"/>
    <lineage>
        <taxon>Bacteria</taxon>
        <taxon>Bacillati</taxon>
        <taxon>Actinomycetota</taxon>
        <taxon>Actinomycetes</taxon>
        <taxon>Micrococcales</taxon>
        <taxon>Promicromonosporaceae</taxon>
        <taxon>Xylanimonas</taxon>
    </lineage>
</organism>
<dbReference type="RefSeq" id="WP_129187519.1">
    <property type="nucleotide sequence ID" value="NZ_CP035493.1"/>
</dbReference>
<accession>A0A4P6F3V7</accession>
<dbReference type="KEGG" id="xya:ET471_08150"/>